<sequence>MVTWRDAYCPFKSTVILDLKTSKPIEELFTIFFVPPRFLYYLASTLLSDSSSHGCLAGILVHGEKNVLLLRRRLKNREATTRHLLANTNSLNAIKSTCVTKENLYVECSSSISQGTLCLSRFWEDWRI</sequence>
<evidence type="ECO:0000313" key="1">
    <source>
        <dbReference type="EMBL" id="KAK6794230.1"/>
    </source>
</evidence>
<gene>
    <name evidence="1" type="ORF">RDI58_007683</name>
</gene>
<dbReference type="EMBL" id="JBANQN010000003">
    <property type="protein sequence ID" value="KAK6794230.1"/>
    <property type="molecule type" value="Genomic_DNA"/>
</dbReference>
<proteinExistence type="predicted"/>
<accession>A0AAN8YIW2</accession>
<keyword evidence="2" id="KW-1185">Reference proteome</keyword>
<name>A0AAN8YIW2_SOLBU</name>
<dbReference type="Proteomes" id="UP001371456">
    <property type="component" value="Unassembled WGS sequence"/>
</dbReference>
<evidence type="ECO:0000313" key="2">
    <source>
        <dbReference type="Proteomes" id="UP001371456"/>
    </source>
</evidence>
<protein>
    <submittedName>
        <fullName evidence="1">Uncharacterized protein</fullName>
    </submittedName>
</protein>
<dbReference type="AlphaFoldDB" id="A0AAN8YIW2"/>
<organism evidence="1 2">
    <name type="scientific">Solanum bulbocastanum</name>
    <name type="common">Wild potato</name>
    <dbReference type="NCBI Taxonomy" id="147425"/>
    <lineage>
        <taxon>Eukaryota</taxon>
        <taxon>Viridiplantae</taxon>
        <taxon>Streptophyta</taxon>
        <taxon>Embryophyta</taxon>
        <taxon>Tracheophyta</taxon>
        <taxon>Spermatophyta</taxon>
        <taxon>Magnoliopsida</taxon>
        <taxon>eudicotyledons</taxon>
        <taxon>Gunneridae</taxon>
        <taxon>Pentapetalae</taxon>
        <taxon>asterids</taxon>
        <taxon>lamiids</taxon>
        <taxon>Solanales</taxon>
        <taxon>Solanaceae</taxon>
        <taxon>Solanoideae</taxon>
        <taxon>Solaneae</taxon>
        <taxon>Solanum</taxon>
    </lineage>
</organism>
<reference evidence="1 2" key="1">
    <citation type="submission" date="2024-02" db="EMBL/GenBank/DDBJ databases">
        <title>de novo genome assembly of Solanum bulbocastanum strain 11H21.</title>
        <authorList>
            <person name="Hosaka A.J."/>
        </authorList>
    </citation>
    <scope>NUCLEOTIDE SEQUENCE [LARGE SCALE GENOMIC DNA]</scope>
    <source>
        <tissue evidence="1">Young leaves</tissue>
    </source>
</reference>
<comment type="caution">
    <text evidence="1">The sequence shown here is derived from an EMBL/GenBank/DDBJ whole genome shotgun (WGS) entry which is preliminary data.</text>
</comment>